<feature type="transmembrane region" description="Helical" evidence="1">
    <location>
        <begin position="73"/>
        <end position="90"/>
    </location>
</feature>
<evidence type="ECO:0000256" key="1">
    <source>
        <dbReference type="SAM" id="Phobius"/>
    </source>
</evidence>
<dbReference type="OrthoDB" id="8965954at2"/>
<dbReference type="AlphaFoldDB" id="A0A3R9V7W0"/>
<feature type="domain" description="2TM" evidence="2">
    <location>
        <begin position="63"/>
        <end position="137"/>
    </location>
</feature>
<name>A0A3R9V7W0_9BACT</name>
<keyword evidence="1" id="KW-0812">Transmembrane</keyword>
<dbReference type="InterPro" id="IPR025698">
    <property type="entry name" value="2TM_dom"/>
</dbReference>
<organism evidence="3 4">
    <name type="scientific">Hymenobacter rigui</name>
    <dbReference type="NCBI Taxonomy" id="334424"/>
    <lineage>
        <taxon>Bacteria</taxon>
        <taxon>Pseudomonadati</taxon>
        <taxon>Bacteroidota</taxon>
        <taxon>Cytophagia</taxon>
        <taxon>Cytophagales</taxon>
        <taxon>Hymenobacteraceae</taxon>
        <taxon>Hymenobacter</taxon>
    </lineage>
</organism>
<evidence type="ECO:0000313" key="3">
    <source>
        <dbReference type="EMBL" id="RSK48543.1"/>
    </source>
</evidence>
<dbReference type="EMBL" id="RWIT01000005">
    <property type="protein sequence ID" value="RSK48543.1"/>
    <property type="molecule type" value="Genomic_DNA"/>
</dbReference>
<accession>A0A3R9V7W0</accession>
<dbReference type="Pfam" id="PF13239">
    <property type="entry name" value="2TM"/>
    <property type="match status" value="1"/>
</dbReference>
<sequence length="144" mass="16590">MGKPLPETVRTAFLTIQVRETAAWVNSSLCILMKTIRLFQSTTCNLNPIMETPARDPQLWRMAKARAKFKSHLFTYFAVNALLWTIWALTDRHSHGGIPWPVWSTVFWGIGVFMNGVGVYGGFGKSQLSEREYERLLRQRTDRI</sequence>
<protein>
    <recommendedName>
        <fullName evidence="2">2TM domain-containing protein</fullName>
    </recommendedName>
</protein>
<evidence type="ECO:0000259" key="2">
    <source>
        <dbReference type="Pfam" id="PF13239"/>
    </source>
</evidence>
<proteinExistence type="predicted"/>
<comment type="caution">
    <text evidence="3">The sequence shown here is derived from an EMBL/GenBank/DDBJ whole genome shotgun (WGS) entry which is preliminary data.</text>
</comment>
<feature type="transmembrane region" description="Helical" evidence="1">
    <location>
        <begin position="102"/>
        <end position="123"/>
    </location>
</feature>
<gene>
    <name evidence="3" type="ORF">EI291_12565</name>
</gene>
<keyword evidence="1" id="KW-0472">Membrane</keyword>
<reference evidence="3 4" key="1">
    <citation type="submission" date="2018-12" db="EMBL/GenBank/DDBJ databases">
        <authorList>
            <person name="Feng G."/>
            <person name="Zhu H."/>
        </authorList>
    </citation>
    <scope>NUCLEOTIDE SEQUENCE [LARGE SCALE GENOMIC DNA]</scope>
    <source>
        <strain evidence="3 4">KCTC 12533</strain>
    </source>
</reference>
<keyword evidence="1" id="KW-1133">Transmembrane helix</keyword>
<keyword evidence="4" id="KW-1185">Reference proteome</keyword>
<dbReference type="Proteomes" id="UP000273500">
    <property type="component" value="Unassembled WGS sequence"/>
</dbReference>
<evidence type="ECO:0000313" key="4">
    <source>
        <dbReference type="Proteomes" id="UP000273500"/>
    </source>
</evidence>